<dbReference type="EMBL" id="JBBPBN010000293">
    <property type="protein sequence ID" value="KAK8489938.1"/>
    <property type="molecule type" value="Genomic_DNA"/>
</dbReference>
<dbReference type="PANTHER" id="PTHR33179">
    <property type="entry name" value="VQ MOTIF-CONTAINING PROTEIN"/>
    <property type="match status" value="1"/>
</dbReference>
<gene>
    <name evidence="2" type="ORF">V6N11_066604</name>
</gene>
<dbReference type="Pfam" id="PF05678">
    <property type="entry name" value="VQ"/>
    <property type="match status" value="1"/>
</dbReference>
<proteinExistence type="predicted"/>
<protein>
    <recommendedName>
        <fullName evidence="1">VQ domain-containing protein</fullName>
    </recommendedName>
</protein>
<evidence type="ECO:0000313" key="2">
    <source>
        <dbReference type="EMBL" id="KAK8489938.1"/>
    </source>
</evidence>
<dbReference type="InterPro" id="IPR039609">
    <property type="entry name" value="VQ_15/22"/>
</dbReference>
<dbReference type="Proteomes" id="UP001396334">
    <property type="component" value="Unassembled WGS sequence"/>
</dbReference>
<keyword evidence="3" id="KW-1185">Reference proteome</keyword>
<name>A0ABR2AAB4_9ROSI</name>
<comment type="caution">
    <text evidence="2">The sequence shown here is derived from an EMBL/GenBank/DDBJ whole genome shotgun (WGS) entry which is preliminary data.</text>
</comment>
<evidence type="ECO:0000313" key="3">
    <source>
        <dbReference type="Proteomes" id="UP001396334"/>
    </source>
</evidence>
<evidence type="ECO:0000259" key="1">
    <source>
        <dbReference type="Pfam" id="PF05678"/>
    </source>
</evidence>
<accession>A0ABR2AAB4</accession>
<dbReference type="PANTHER" id="PTHR33179:SF29">
    <property type="entry name" value="OS06G0666400 PROTEIN"/>
    <property type="match status" value="1"/>
</dbReference>
<reference evidence="2 3" key="1">
    <citation type="journal article" date="2024" name="G3 (Bethesda)">
        <title>Genome assembly of Hibiscus sabdariffa L. provides insights into metabolisms of medicinal natural products.</title>
        <authorList>
            <person name="Kim T."/>
        </authorList>
    </citation>
    <scope>NUCLEOTIDE SEQUENCE [LARGE SCALE GENOMIC DNA]</scope>
    <source>
        <strain evidence="2">TK-2024</strain>
        <tissue evidence="2">Old leaves</tissue>
    </source>
</reference>
<feature type="domain" description="VQ" evidence="1">
    <location>
        <begin position="54"/>
        <end position="73"/>
    </location>
</feature>
<organism evidence="2 3">
    <name type="scientific">Hibiscus sabdariffa</name>
    <name type="common">roselle</name>
    <dbReference type="NCBI Taxonomy" id="183260"/>
    <lineage>
        <taxon>Eukaryota</taxon>
        <taxon>Viridiplantae</taxon>
        <taxon>Streptophyta</taxon>
        <taxon>Embryophyta</taxon>
        <taxon>Tracheophyta</taxon>
        <taxon>Spermatophyta</taxon>
        <taxon>Magnoliopsida</taxon>
        <taxon>eudicotyledons</taxon>
        <taxon>Gunneridae</taxon>
        <taxon>Pentapetalae</taxon>
        <taxon>rosids</taxon>
        <taxon>malvids</taxon>
        <taxon>Malvales</taxon>
        <taxon>Malvaceae</taxon>
        <taxon>Malvoideae</taxon>
        <taxon>Hibiscus</taxon>
    </lineage>
</organism>
<dbReference type="InterPro" id="IPR008889">
    <property type="entry name" value="VQ"/>
</dbReference>
<sequence>MSEILSASSSERMQLYQQSDAIAFTPNTSFVAPKGCISKPIRRRSRASKATPITLLNADAKNFRSFVQQFTGCRPRSTSISFANTTRGPVSIANAKNDYLYNYSTTRGHVPVLSQPFVEAEQEKHVQQHYQYQQQLPNEGEGEIAFDSITSTDDDDLFPQGFAMDDLFFLA</sequence>